<organism evidence="12 13">
    <name type="scientific">Vombatus ursinus</name>
    <name type="common">Common wombat</name>
    <dbReference type="NCBI Taxonomy" id="29139"/>
    <lineage>
        <taxon>Eukaryota</taxon>
        <taxon>Metazoa</taxon>
        <taxon>Chordata</taxon>
        <taxon>Craniata</taxon>
        <taxon>Vertebrata</taxon>
        <taxon>Euteleostomi</taxon>
        <taxon>Mammalia</taxon>
        <taxon>Metatheria</taxon>
        <taxon>Diprotodontia</taxon>
        <taxon>Vombatidae</taxon>
        <taxon>Vombatus</taxon>
    </lineage>
</organism>
<accession>A0A4X2M170</accession>
<evidence type="ECO:0000256" key="9">
    <source>
        <dbReference type="ARBA" id="ARBA00041087"/>
    </source>
</evidence>
<reference evidence="12" key="3">
    <citation type="submission" date="2025-09" db="UniProtKB">
        <authorList>
            <consortium name="Ensembl"/>
        </authorList>
    </citation>
    <scope>IDENTIFICATION</scope>
</reference>
<keyword evidence="3" id="KW-0963">Cytoplasm</keyword>
<feature type="compositionally biased region" description="Basic and acidic residues" evidence="11">
    <location>
        <begin position="17"/>
        <end position="27"/>
    </location>
</feature>
<evidence type="ECO:0000256" key="10">
    <source>
        <dbReference type="ARBA" id="ARBA00046435"/>
    </source>
</evidence>
<feature type="region of interest" description="Disordered" evidence="11">
    <location>
        <begin position="1"/>
        <end position="27"/>
    </location>
</feature>
<evidence type="ECO:0000256" key="11">
    <source>
        <dbReference type="SAM" id="MobiDB-lite"/>
    </source>
</evidence>
<keyword evidence="5" id="KW-0175">Coiled coil</keyword>
<evidence type="ECO:0000256" key="7">
    <source>
        <dbReference type="ARBA" id="ARBA00023212"/>
    </source>
</evidence>
<gene>
    <name evidence="12" type="primary">RIBC1</name>
</gene>
<keyword evidence="13" id="KW-1185">Reference proteome</keyword>
<dbReference type="Pfam" id="PF05914">
    <property type="entry name" value="RIB43A"/>
    <property type="match status" value="1"/>
</dbReference>
<keyword evidence="7" id="KW-0206">Cytoskeleton</keyword>
<comment type="similarity">
    <text evidence="2">Belongs to the RIB43A family.</text>
</comment>
<comment type="subunit">
    <text evidence="10">Microtubule inner protein component of sperm flagellar doublet microtubules.</text>
</comment>
<dbReference type="AlphaFoldDB" id="A0A4X2M170"/>
<evidence type="ECO:0000256" key="2">
    <source>
        <dbReference type="ARBA" id="ARBA00006875"/>
    </source>
</evidence>
<dbReference type="OMA" id="CLKMQQE"/>
<evidence type="ECO:0000256" key="5">
    <source>
        <dbReference type="ARBA" id="ARBA00023054"/>
    </source>
</evidence>
<dbReference type="PANTHER" id="PTHR14517:SF11">
    <property type="entry name" value="RIB43A-LIKE WITH COILED-COILS PROTEIN 1"/>
    <property type="match status" value="1"/>
</dbReference>
<keyword evidence="8" id="KW-0966">Cell projection</keyword>
<dbReference type="Proteomes" id="UP000314987">
    <property type="component" value="Unassembled WGS sequence"/>
</dbReference>
<feature type="region of interest" description="Disordered" evidence="11">
    <location>
        <begin position="105"/>
        <end position="133"/>
    </location>
</feature>
<reference evidence="12" key="2">
    <citation type="submission" date="2025-08" db="UniProtKB">
        <authorList>
            <consortium name="Ensembl"/>
        </authorList>
    </citation>
    <scope>IDENTIFICATION</scope>
</reference>
<dbReference type="CTD" id="158787"/>
<dbReference type="PANTHER" id="PTHR14517">
    <property type="entry name" value="RIB43A-RELATED"/>
    <property type="match status" value="1"/>
</dbReference>
<evidence type="ECO:0000256" key="1">
    <source>
        <dbReference type="ARBA" id="ARBA00004611"/>
    </source>
</evidence>
<dbReference type="RefSeq" id="XP_027696974.1">
    <property type="nucleotide sequence ID" value="XM_027841173.1"/>
</dbReference>
<name>A0A4X2M170_VOMUR</name>
<feature type="compositionally biased region" description="Basic and acidic residues" evidence="11">
    <location>
        <begin position="105"/>
        <end position="132"/>
    </location>
</feature>
<dbReference type="Ensembl" id="ENSVURT00010031519.1">
    <property type="protein sequence ID" value="ENSVURP00010027671.1"/>
    <property type="gene ID" value="ENSVURG00010021180.1"/>
</dbReference>
<evidence type="ECO:0000256" key="8">
    <source>
        <dbReference type="ARBA" id="ARBA00023273"/>
    </source>
</evidence>
<sequence>MYKADIQPEQKQAGATEARRNQEKQRRSRIFDVRNRVIGVDVEALKSLVQEQKRREDAERAREAAFDASRVQCDLVAQLLEKEELQRARRVAQQVQAFREWEQRPQDRRDFDLSDPARPRKEKPLRAGDLDPHCGPSSVQLFAGEHLGQATRQCLQREQARRELSCQQEQRQARRDEKYSEVLGDQKRREMDLRAAHLEDLEAACRKAMAVAVANHNRAQAIEVEAQRCLARQREQGDNLTEICNHLTSDMLTENPSVSSNPLVPHWVVLERWKGMTPEQIAAIHKEQVAQRLEARRRLQAEWRLEAEWALQDQLAARAACQLEREQQAQAQKLWRDLDAYNKQLAREQRARKDYLDKVVYTNEPTAHFHLQFNTSSR</sequence>
<dbReference type="InterPro" id="IPR008805">
    <property type="entry name" value="RIB43A"/>
</dbReference>
<keyword evidence="6" id="KW-0969">Cilium</keyword>
<dbReference type="RefSeq" id="XP_027696976.1">
    <property type="nucleotide sequence ID" value="XM_027841175.1"/>
</dbReference>
<evidence type="ECO:0000313" key="12">
    <source>
        <dbReference type="Ensembl" id="ENSVURP00010027671.1"/>
    </source>
</evidence>
<evidence type="ECO:0000256" key="6">
    <source>
        <dbReference type="ARBA" id="ARBA00023069"/>
    </source>
</evidence>
<protein>
    <recommendedName>
        <fullName evidence="9">RIB43A-like with coiled-coils protein 1</fullName>
    </recommendedName>
</protein>
<dbReference type="RefSeq" id="XP_027696975.1">
    <property type="nucleotide sequence ID" value="XM_027841174.1"/>
</dbReference>
<evidence type="ECO:0000256" key="4">
    <source>
        <dbReference type="ARBA" id="ARBA00022846"/>
    </source>
</evidence>
<keyword evidence="4" id="KW-0282">Flagellum</keyword>
<evidence type="ECO:0000313" key="13">
    <source>
        <dbReference type="Proteomes" id="UP000314987"/>
    </source>
</evidence>
<proteinExistence type="inferred from homology"/>
<comment type="subcellular location">
    <subcellularLocation>
        <location evidence="1">Cytoplasm</location>
        <location evidence="1">Cytoskeleton</location>
        <location evidence="1">Flagellum axoneme</location>
    </subcellularLocation>
</comment>
<evidence type="ECO:0000256" key="3">
    <source>
        <dbReference type="ARBA" id="ARBA00022490"/>
    </source>
</evidence>
<dbReference type="GeneID" id="114027214"/>
<reference evidence="13" key="1">
    <citation type="submission" date="2018-12" db="EMBL/GenBank/DDBJ databases">
        <authorList>
            <person name="Yazar S."/>
        </authorList>
    </citation>
    <scope>NUCLEOTIDE SEQUENCE [LARGE SCALE GENOMIC DNA]</scope>
</reference>
<dbReference type="GeneTree" id="ENSGT00390000010825"/>